<evidence type="ECO:0000313" key="1">
    <source>
        <dbReference type="EMBL" id="QJB00987.1"/>
    </source>
</evidence>
<proteinExistence type="predicted"/>
<protein>
    <submittedName>
        <fullName evidence="1">Uncharacterized protein</fullName>
    </submittedName>
</protein>
<dbReference type="EMBL" id="MT143704">
    <property type="protein sequence ID" value="QJB00987.1"/>
    <property type="molecule type" value="Genomic_DNA"/>
</dbReference>
<dbReference type="AlphaFoldDB" id="A0A6M3M069"/>
<name>A0A6M3M069_9ZZZZ</name>
<gene>
    <name evidence="1" type="ORF">MM171A00153_0006</name>
    <name evidence="2" type="ORF">MM171B00165_0060</name>
</gene>
<dbReference type="EMBL" id="MT143891">
    <property type="protein sequence ID" value="QJB04884.1"/>
    <property type="molecule type" value="Genomic_DNA"/>
</dbReference>
<organism evidence="1">
    <name type="scientific">viral metagenome</name>
    <dbReference type="NCBI Taxonomy" id="1070528"/>
    <lineage>
        <taxon>unclassified sequences</taxon>
        <taxon>metagenomes</taxon>
        <taxon>organismal metagenomes</taxon>
    </lineage>
</organism>
<sequence length="140" mass="16059">MDRINEVTLAAEECAQEAWRNKTIDHEGQILVARHPEGGDWECLEEECPGASEEERQAFDQIFAEQVRDLLEQAKGWRPTHRLRVPVPGCQRPVTEEVMLDDGVAYTLDEWAFGERPDYAVEDGRWTFQGQPFCGEVEPI</sequence>
<reference evidence="1" key="1">
    <citation type="submission" date="2020-03" db="EMBL/GenBank/DDBJ databases">
        <title>The deep terrestrial virosphere.</title>
        <authorList>
            <person name="Holmfeldt K."/>
            <person name="Nilsson E."/>
            <person name="Simone D."/>
            <person name="Lopez-Fernandez M."/>
            <person name="Wu X."/>
            <person name="de Brujin I."/>
            <person name="Lundin D."/>
            <person name="Andersson A."/>
            <person name="Bertilsson S."/>
            <person name="Dopson M."/>
        </authorList>
    </citation>
    <scope>NUCLEOTIDE SEQUENCE</scope>
    <source>
        <strain evidence="1">MM171A00153</strain>
        <strain evidence="2">MM171B00165</strain>
    </source>
</reference>
<evidence type="ECO:0000313" key="2">
    <source>
        <dbReference type="EMBL" id="QJB04884.1"/>
    </source>
</evidence>
<accession>A0A6M3M069</accession>